<proteinExistence type="predicted"/>
<dbReference type="AlphaFoldDB" id="A0A4Q0PE66"/>
<reference evidence="1 2" key="1">
    <citation type="submission" date="2018-07" db="EMBL/GenBank/DDBJ databases">
        <title>Leeuwenhoekiella genomics.</title>
        <authorList>
            <person name="Tahon G."/>
            <person name="Willems A."/>
        </authorList>
    </citation>
    <scope>NUCLEOTIDE SEQUENCE [LARGE SCALE GENOMIC DNA]</scope>
    <source>
        <strain evidence="1 2">LMG 29608</strain>
    </source>
</reference>
<dbReference type="Proteomes" id="UP000289859">
    <property type="component" value="Unassembled WGS sequence"/>
</dbReference>
<name>A0A4Q0PE66_9FLAO</name>
<dbReference type="CDD" id="cd02440">
    <property type="entry name" value="AdoMet_MTases"/>
    <property type="match status" value="1"/>
</dbReference>
<dbReference type="InterPro" id="IPR029063">
    <property type="entry name" value="SAM-dependent_MTases_sf"/>
</dbReference>
<dbReference type="RefSeq" id="WP_128764716.1">
    <property type="nucleotide sequence ID" value="NZ_JBHUOO010000048.1"/>
</dbReference>
<evidence type="ECO:0000313" key="2">
    <source>
        <dbReference type="Proteomes" id="UP000289859"/>
    </source>
</evidence>
<evidence type="ECO:0008006" key="3">
    <source>
        <dbReference type="Google" id="ProtNLM"/>
    </source>
</evidence>
<protein>
    <recommendedName>
        <fullName evidence="3">Methyltransferase family protein</fullName>
    </recommendedName>
</protein>
<dbReference type="Gene3D" id="3.40.50.150">
    <property type="entry name" value="Vaccinia Virus protein VP39"/>
    <property type="match status" value="1"/>
</dbReference>
<accession>A0A4Q0PE66</accession>
<evidence type="ECO:0000313" key="1">
    <source>
        <dbReference type="EMBL" id="RXG25174.1"/>
    </source>
</evidence>
<organism evidence="1 2">
    <name type="scientific">Leeuwenhoekiella polynyae</name>
    <dbReference type="NCBI Taxonomy" id="1550906"/>
    <lineage>
        <taxon>Bacteria</taxon>
        <taxon>Pseudomonadati</taxon>
        <taxon>Bacteroidota</taxon>
        <taxon>Flavobacteriia</taxon>
        <taxon>Flavobacteriales</taxon>
        <taxon>Flavobacteriaceae</taxon>
        <taxon>Leeuwenhoekiella</taxon>
    </lineage>
</organism>
<dbReference type="OrthoDB" id="9816564at2"/>
<comment type="caution">
    <text evidence="1">The sequence shown here is derived from an EMBL/GenBank/DDBJ whole genome shotgun (WGS) entry which is preliminary data.</text>
</comment>
<sequence>MVPKKIKTQIPKAWRYKVKSYYNSLRINLNSKNLDRLGSYYGTDKFGTHFYTKHYSQHFHKFRSENLKLLEIGVGGYNNPNKGGESLRMWKRYFRHASIFGLDIYDKSNLEEKRIKIYQGSQVDFVFLNRMLKEIGSLDIIIDDGSHLNEHVIETFNFLFEKLNPGGIYVIEDVQTSYWPKFGGCLDRNTSEVTIMTYFKSLVDGLNYAEFIDPKSEPSYFDLNILSMHFYHNMIFIYKGANTEKSNFLINNNYPEKD</sequence>
<keyword evidence="2" id="KW-1185">Reference proteome</keyword>
<dbReference type="EMBL" id="QOVK01000003">
    <property type="protein sequence ID" value="RXG25174.1"/>
    <property type="molecule type" value="Genomic_DNA"/>
</dbReference>
<gene>
    <name evidence="1" type="ORF">DSM02_1144</name>
</gene>
<dbReference type="SUPFAM" id="SSF53335">
    <property type="entry name" value="S-adenosyl-L-methionine-dependent methyltransferases"/>
    <property type="match status" value="1"/>
</dbReference>